<evidence type="ECO:0000256" key="4">
    <source>
        <dbReference type="ARBA" id="ARBA00010617"/>
    </source>
</evidence>
<keyword evidence="15" id="KW-1185">Reference proteome</keyword>
<dbReference type="FunFam" id="1.10.630.10:FF:000042">
    <property type="entry name" value="Cytochrome P450"/>
    <property type="match status" value="1"/>
</dbReference>
<organism evidence="15 16">
    <name type="scientific">Pogonomyrmex barbatus</name>
    <name type="common">red harvester ant</name>
    <dbReference type="NCBI Taxonomy" id="144034"/>
    <lineage>
        <taxon>Eukaryota</taxon>
        <taxon>Metazoa</taxon>
        <taxon>Ecdysozoa</taxon>
        <taxon>Arthropoda</taxon>
        <taxon>Hexapoda</taxon>
        <taxon>Insecta</taxon>
        <taxon>Pterygota</taxon>
        <taxon>Neoptera</taxon>
        <taxon>Endopterygota</taxon>
        <taxon>Hymenoptera</taxon>
        <taxon>Apocrita</taxon>
        <taxon>Aculeata</taxon>
        <taxon>Formicoidea</taxon>
        <taxon>Formicidae</taxon>
        <taxon>Myrmicinae</taxon>
        <taxon>Pogonomyrmex</taxon>
    </lineage>
</organism>
<evidence type="ECO:0000256" key="9">
    <source>
        <dbReference type="ARBA" id="ARBA00023002"/>
    </source>
</evidence>
<keyword evidence="7" id="KW-0256">Endoplasmic reticulum</keyword>
<keyword evidence="10 13" id="KW-0408">Iron</keyword>
<evidence type="ECO:0000256" key="5">
    <source>
        <dbReference type="ARBA" id="ARBA00022617"/>
    </source>
</evidence>
<keyword evidence="12" id="KW-0472">Membrane</keyword>
<evidence type="ECO:0000256" key="1">
    <source>
        <dbReference type="ARBA" id="ARBA00001971"/>
    </source>
</evidence>
<sequence>MEYWTIILSILTVVLAIYYYSSRKNLNVFQQHGIPYLKTSFVKRIWKTFVRPESFAKLIQETYNVHSEAKYIGVFDLSNPVMVIRDVELIKFIAIKNFDSFEDHRFFGNETQDPLFGTNLIALRGDKWRDYRALVSPAFTASKMKMMYHLITECAVNFSEYLMDVPSDKRIMEMKDIFTRYANDVIATCAFGINVDSMTNPENEFYAFGKKATNFNMIALLKILMYQYTPILIRLLNIKIIDDRTNAFFVNLVDETIRTRDEKGITRPDVIQLLMDSRSKREPGKELSILDMTSQAFIFFLAGFESSSTLMSFAAHEIAINPDVQEKLQNEIDQVLEDMNGQPSYEAINGMKYLNAVINETLRKYPVQPMTDRLCVKDFELPATLPNAKPFLVKEGMMVWFPFYGLQHDPKYFPEPDKFKPERFLEEGKEKDNLNAYHPFGLGPRMCIGNRFALLETRTVFFHLLARCGFWLSILPREKRHPTIMNRN</sequence>
<dbReference type="PRINTS" id="PR00385">
    <property type="entry name" value="P450"/>
</dbReference>
<dbReference type="CDD" id="cd11056">
    <property type="entry name" value="CYP6-like"/>
    <property type="match status" value="1"/>
</dbReference>
<dbReference type="GO" id="GO:0020037">
    <property type="term" value="F:heme binding"/>
    <property type="evidence" value="ECO:0007669"/>
    <property type="project" value="InterPro"/>
</dbReference>
<protein>
    <submittedName>
        <fullName evidence="16">Cytochrome P450 9e2-like</fullName>
    </submittedName>
</protein>
<dbReference type="InterPro" id="IPR001128">
    <property type="entry name" value="Cyt_P450"/>
</dbReference>
<dbReference type="InterPro" id="IPR002401">
    <property type="entry name" value="Cyt_P450_E_grp-I"/>
</dbReference>
<keyword evidence="8" id="KW-0492">Microsome</keyword>
<evidence type="ECO:0000256" key="14">
    <source>
        <dbReference type="RuleBase" id="RU000461"/>
    </source>
</evidence>
<evidence type="ECO:0000256" key="7">
    <source>
        <dbReference type="ARBA" id="ARBA00022824"/>
    </source>
</evidence>
<dbReference type="InterPro" id="IPR036396">
    <property type="entry name" value="Cyt_P450_sf"/>
</dbReference>
<evidence type="ECO:0000256" key="11">
    <source>
        <dbReference type="ARBA" id="ARBA00023033"/>
    </source>
</evidence>
<dbReference type="OrthoDB" id="2789670at2759"/>
<evidence type="ECO:0000256" key="13">
    <source>
        <dbReference type="PIRSR" id="PIRSR602401-1"/>
    </source>
</evidence>
<dbReference type="GO" id="GO:0005789">
    <property type="term" value="C:endoplasmic reticulum membrane"/>
    <property type="evidence" value="ECO:0007669"/>
    <property type="project" value="UniProtKB-SubCell"/>
</dbReference>
<evidence type="ECO:0000256" key="2">
    <source>
        <dbReference type="ARBA" id="ARBA00004174"/>
    </source>
</evidence>
<proteinExistence type="inferred from homology"/>
<keyword evidence="9 14" id="KW-0560">Oxidoreductase</keyword>
<dbReference type="GO" id="GO:0016705">
    <property type="term" value="F:oxidoreductase activity, acting on paired donors, with incorporation or reduction of molecular oxygen"/>
    <property type="evidence" value="ECO:0007669"/>
    <property type="project" value="InterPro"/>
</dbReference>
<evidence type="ECO:0000256" key="10">
    <source>
        <dbReference type="ARBA" id="ARBA00023004"/>
    </source>
</evidence>
<dbReference type="PANTHER" id="PTHR24292:SF54">
    <property type="entry name" value="CYP9F3-RELATED"/>
    <property type="match status" value="1"/>
</dbReference>
<dbReference type="Pfam" id="PF00067">
    <property type="entry name" value="p450"/>
    <property type="match status" value="1"/>
</dbReference>
<feature type="binding site" description="axial binding residue" evidence="13">
    <location>
        <position position="447"/>
    </location>
    <ligand>
        <name>heme</name>
        <dbReference type="ChEBI" id="CHEBI:30413"/>
    </ligand>
    <ligandPart>
        <name>Fe</name>
        <dbReference type="ChEBI" id="CHEBI:18248"/>
    </ligandPart>
</feature>
<dbReference type="GeneID" id="112552193"/>
<dbReference type="SUPFAM" id="SSF48264">
    <property type="entry name" value="Cytochrome P450"/>
    <property type="match status" value="1"/>
</dbReference>
<reference evidence="16" key="1">
    <citation type="submission" date="2025-08" db="UniProtKB">
        <authorList>
            <consortium name="RefSeq"/>
        </authorList>
    </citation>
    <scope>IDENTIFICATION</scope>
</reference>
<dbReference type="PROSITE" id="PS00086">
    <property type="entry name" value="CYTOCHROME_P450"/>
    <property type="match status" value="1"/>
</dbReference>
<keyword evidence="6 13" id="KW-0479">Metal-binding</keyword>
<evidence type="ECO:0000256" key="6">
    <source>
        <dbReference type="ARBA" id="ARBA00022723"/>
    </source>
</evidence>
<comment type="subcellular location">
    <subcellularLocation>
        <location evidence="3">Endoplasmic reticulum membrane</location>
        <topology evidence="3">Peripheral membrane protein</topology>
    </subcellularLocation>
    <subcellularLocation>
        <location evidence="2">Microsome membrane</location>
        <topology evidence="2">Peripheral membrane protein</topology>
    </subcellularLocation>
</comment>
<dbReference type="PRINTS" id="PR00463">
    <property type="entry name" value="EP450I"/>
</dbReference>
<dbReference type="AlphaFoldDB" id="A0A8N1S468"/>
<dbReference type="GO" id="GO:0005506">
    <property type="term" value="F:iron ion binding"/>
    <property type="evidence" value="ECO:0007669"/>
    <property type="project" value="InterPro"/>
</dbReference>
<comment type="cofactor">
    <cofactor evidence="1 13">
        <name>heme</name>
        <dbReference type="ChEBI" id="CHEBI:30413"/>
    </cofactor>
</comment>
<keyword evidence="11 14" id="KW-0503">Monooxygenase</keyword>
<dbReference type="RefSeq" id="XP_025073526.1">
    <property type="nucleotide sequence ID" value="XM_025217741.1"/>
</dbReference>
<keyword evidence="5 13" id="KW-0349">Heme</keyword>
<gene>
    <name evidence="16" type="primary">LOC112552193</name>
</gene>
<dbReference type="Gene3D" id="1.10.630.10">
    <property type="entry name" value="Cytochrome P450"/>
    <property type="match status" value="1"/>
</dbReference>
<evidence type="ECO:0000313" key="15">
    <source>
        <dbReference type="Proteomes" id="UP000504615"/>
    </source>
</evidence>
<comment type="similarity">
    <text evidence="4 14">Belongs to the cytochrome P450 family.</text>
</comment>
<evidence type="ECO:0000313" key="16">
    <source>
        <dbReference type="RefSeq" id="XP_025073526.1"/>
    </source>
</evidence>
<dbReference type="Proteomes" id="UP000504615">
    <property type="component" value="Unplaced"/>
</dbReference>
<accession>A0A8N1S468</accession>
<dbReference type="InterPro" id="IPR017972">
    <property type="entry name" value="Cyt_P450_CS"/>
</dbReference>
<name>A0A8N1S468_9HYME</name>
<evidence type="ECO:0000256" key="3">
    <source>
        <dbReference type="ARBA" id="ARBA00004406"/>
    </source>
</evidence>
<evidence type="ECO:0000256" key="12">
    <source>
        <dbReference type="ARBA" id="ARBA00023136"/>
    </source>
</evidence>
<dbReference type="GO" id="GO:0004497">
    <property type="term" value="F:monooxygenase activity"/>
    <property type="evidence" value="ECO:0007669"/>
    <property type="project" value="UniProtKB-KW"/>
</dbReference>
<evidence type="ECO:0000256" key="8">
    <source>
        <dbReference type="ARBA" id="ARBA00022848"/>
    </source>
</evidence>
<dbReference type="InterPro" id="IPR050476">
    <property type="entry name" value="Insect_CytP450_Detox"/>
</dbReference>
<dbReference type="PANTHER" id="PTHR24292">
    <property type="entry name" value="CYTOCHROME P450"/>
    <property type="match status" value="1"/>
</dbReference>